<reference evidence="1 2" key="1">
    <citation type="submission" date="2019-09" db="EMBL/GenBank/DDBJ databases">
        <authorList>
            <person name="Dittami M. S."/>
        </authorList>
    </citation>
    <scope>NUCLEOTIDE SEQUENCE [LARGE SCALE GENOMIC DNA]</scope>
    <source>
        <strain evidence="1">SPHINGO391</strain>
    </source>
</reference>
<gene>
    <name evidence="1" type="ORF">SPHINGO391_480061</name>
</gene>
<sequence>MPDEWASVENDWRLFVARTSRNVIESLDLVRFVALLLQRNSFHGRLALRKDDAHFGRC</sequence>
<accession>A0A5E7ZZK8</accession>
<evidence type="ECO:0000313" key="2">
    <source>
        <dbReference type="Proteomes" id="UP000326857"/>
    </source>
</evidence>
<proteinExistence type="predicted"/>
<name>A0A5E7ZZK8_9SPHN</name>
<protein>
    <submittedName>
        <fullName evidence="1">Molybdenum ABC transporter permease</fullName>
    </submittedName>
</protein>
<dbReference type="AlphaFoldDB" id="A0A5E7ZZK8"/>
<evidence type="ECO:0000313" key="1">
    <source>
        <dbReference type="EMBL" id="VVT24120.1"/>
    </source>
</evidence>
<dbReference type="Proteomes" id="UP000326857">
    <property type="component" value="Unassembled WGS sequence"/>
</dbReference>
<organism evidence="1 2">
    <name type="scientific">Sphingomonas aurantiaca</name>
    <dbReference type="NCBI Taxonomy" id="185949"/>
    <lineage>
        <taxon>Bacteria</taxon>
        <taxon>Pseudomonadati</taxon>
        <taxon>Pseudomonadota</taxon>
        <taxon>Alphaproteobacteria</taxon>
        <taxon>Sphingomonadales</taxon>
        <taxon>Sphingomonadaceae</taxon>
        <taxon>Sphingomonas</taxon>
    </lineage>
</organism>
<dbReference type="EMBL" id="CABVLI010000043">
    <property type="protein sequence ID" value="VVT24120.1"/>
    <property type="molecule type" value="Genomic_DNA"/>
</dbReference>